<evidence type="ECO:0000256" key="2">
    <source>
        <dbReference type="ARBA" id="ARBA00022803"/>
    </source>
</evidence>
<dbReference type="Proteomes" id="UP000177053">
    <property type="component" value="Unassembled WGS sequence"/>
</dbReference>
<proteinExistence type="predicted"/>
<accession>A0A1F7XAQ3</accession>
<keyword evidence="1" id="KW-0677">Repeat</keyword>
<evidence type="ECO:0000313" key="5">
    <source>
        <dbReference type="EMBL" id="OGM11468.1"/>
    </source>
</evidence>
<dbReference type="InterPro" id="IPR029044">
    <property type="entry name" value="Nucleotide-diphossugar_trans"/>
</dbReference>
<dbReference type="AlphaFoldDB" id="A0A1F7XAQ3"/>
<dbReference type="EMBL" id="MGFS01000016">
    <property type="protein sequence ID" value="OGM11468.1"/>
    <property type="molecule type" value="Genomic_DNA"/>
</dbReference>
<evidence type="ECO:0000256" key="1">
    <source>
        <dbReference type="ARBA" id="ARBA00022737"/>
    </source>
</evidence>
<dbReference type="InterPro" id="IPR011990">
    <property type="entry name" value="TPR-like_helical_dom_sf"/>
</dbReference>
<evidence type="ECO:0000313" key="6">
    <source>
        <dbReference type="Proteomes" id="UP000177053"/>
    </source>
</evidence>
<dbReference type="InterPro" id="IPR001173">
    <property type="entry name" value="Glyco_trans_2-like"/>
</dbReference>
<dbReference type="PANTHER" id="PTHR22916">
    <property type="entry name" value="GLYCOSYLTRANSFERASE"/>
    <property type="match status" value="1"/>
</dbReference>
<dbReference type="PROSITE" id="PS50005">
    <property type="entry name" value="TPR"/>
    <property type="match status" value="1"/>
</dbReference>
<reference evidence="5 6" key="1">
    <citation type="journal article" date="2016" name="Nat. Commun.">
        <title>Thousands of microbial genomes shed light on interconnected biogeochemical processes in an aquifer system.</title>
        <authorList>
            <person name="Anantharaman K."/>
            <person name="Brown C.T."/>
            <person name="Hug L.A."/>
            <person name="Sharon I."/>
            <person name="Castelle C.J."/>
            <person name="Probst A.J."/>
            <person name="Thomas B.C."/>
            <person name="Singh A."/>
            <person name="Wilkins M.J."/>
            <person name="Karaoz U."/>
            <person name="Brodie E.L."/>
            <person name="Williams K.H."/>
            <person name="Hubbard S.S."/>
            <person name="Banfield J.F."/>
        </authorList>
    </citation>
    <scope>NUCLEOTIDE SEQUENCE [LARGE SCALE GENOMIC DNA]</scope>
</reference>
<dbReference type="Pfam" id="PF07719">
    <property type="entry name" value="TPR_2"/>
    <property type="match status" value="1"/>
</dbReference>
<protein>
    <recommendedName>
        <fullName evidence="4">Glycosyltransferase 2-like domain-containing protein</fullName>
    </recommendedName>
</protein>
<dbReference type="InterPro" id="IPR019734">
    <property type="entry name" value="TPR_rpt"/>
</dbReference>
<dbReference type="Pfam" id="PF00535">
    <property type="entry name" value="Glycos_transf_2"/>
    <property type="match status" value="1"/>
</dbReference>
<dbReference type="SUPFAM" id="SSF53448">
    <property type="entry name" value="Nucleotide-diphospho-sugar transferases"/>
    <property type="match status" value="1"/>
</dbReference>
<gene>
    <name evidence="5" type="ORF">A2Z22_00255</name>
</gene>
<feature type="domain" description="Glycosyltransferase 2-like" evidence="4">
    <location>
        <begin position="7"/>
        <end position="123"/>
    </location>
</feature>
<evidence type="ECO:0000256" key="3">
    <source>
        <dbReference type="PROSITE-ProRule" id="PRU00339"/>
    </source>
</evidence>
<keyword evidence="2 3" id="KW-0802">TPR repeat</keyword>
<comment type="caution">
    <text evidence="5">The sequence shown here is derived from an EMBL/GenBank/DDBJ whole genome shotgun (WGS) entry which is preliminary data.</text>
</comment>
<dbReference type="Gene3D" id="3.90.550.10">
    <property type="entry name" value="Spore Coat Polysaccharide Biosynthesis Protein SpsA, Chain A"/>
    <property type="match status" value="1"/>
</dbReference>
<organism evidence="5 6">
    <name type="scientific">Candidatus Woesebacteria bacterium RBG_16_34_12</name>
    <dbReference type="NCBI Taxonomy" id="1802480"/>
    <lineage>
        <taxon>Bacteria</taxon>
        <taxon>Candidatus Woeseibacteriota</taxon>
    </lineage>
</organism>
<evidence type="ECO:0000259" key="4">
    <source>
        <dbReference type="Pfam" id="PF00535"/>
    </source>
</evidence>
<name>A0A1F7XAQ3_9BACT</name>
<dbReference type="GO" id="GO:0016758">
    <property type="term" value="F:hexosyltransferase activity"/>
    <property type="evidence" value="ECO:0007669"/>
    <property type="project" value="UniProtKB-ARBA"/>
</dbReference>
<feature type="repeat" description="TPR" evidence="3">
    <location>
        <begin position="242"/>
        <end position="275"/>
    </location>
</feature>
<sequence length="311" mass="36660">MKKPLVSVIIPTYNRSSMLKNSIESVLKQTYHNFELIIVDDGSTDNTKEVVKKIKDKRIKYFYKKNQGPASAQNYGIKHSGGKYITILGDDDLYLPNKIDVQVELLEKNSDYGFCYSNIYLKNKDKLHLYLSNEPFNSHLNLLLSKNFIAAPTVMIKSNTLKSLKGFNESYEIAEDYDLWLRAAKKYLFDYINKPLVIVNLHDSNLCRDIKKVSYYDGIVRYKHLKHYKGRIPKKYIKKYRRELAFQKGKVLFYEGKKTKARRYFKKAIKIDPTQVKAYLLYLSSYMQSTSFLDILFQLHLKIEILRYKEK</sequence>
<dbReference type="SUPFAM" id="SSF48452">
    <property type="entry name" value="TPR-like"/>
    <property type="match status" value="1"/>
</dbReference>
<dbReference type="PANTHER" id="PTHR22916:SF3">
    <property type="entry name" value="UDP-GLCNAC:BETAGAL BETA-1,3-N-ACETYLGLUCOSAMINYLTRANSFERASE-LIKE PROTEIN 1"/>
    <property type="match status" value="1"/>
</dbReference>
<dbReference type="InterPro" id="IPR013105">
    <property type="entry name" value="TPR_2"/>
</dbReference>